<keyword evidence="3" id="KW-1185">Reference proteome</keyword>
<proteinExistence type="predicted"/>
<accession>A0ABN8SFM9</accession>
<sequence>GFFPKKREKPWVRQPVPGDQIVWTAQRSFHKGDLFRPYTPASYVPPFRSNSCPPQNDSRHGYPDRPRSNPGTPVSSRGNHDPRRQIYDLTEIALHSSTQGATMVTNHITIEGVSKQGNRSQYNSSSYQGN</sequence>
<feature type="compositionally biased region" description="Basic and acidic residues" evidence="1">
    <location>
        <begin position="57"/>
        <end position="67"/>
    </location>
</feature>
<protein>
    <submittedName>
        <fullName evidence="2">Uncharacterized protein</fullName>
    </submittedName>
</protein>
<evidence type="ECO:0000313" key="3">
    <source>
        <dbReference type="Proteomes" id="UP001159427"/>
    </source>
</evidence>
<feature type="non-terminal residue" evidence="2">
    <location>
        <position position="1"/>
    </location>
</feature>
<name>A0ABN8SFM9_9CNID</name>
<organism evidence="2 3">
    <name type="scientific">Porites evermanni</name>
    <dbReference type="NCBI Taxonomy" id="104178"/>
    <lineage>
        <taxon>Eukaryota</taxon>
        <taxon>Metazoa</taxon>
        <taxon>Cnidaria</taxon>
        <taxon>Anthozoa</taxon>
        <taxon>Hexacorallia</taxon>
        <taxon>Scleractinia</taxon>
        <taxon>Fungiina</taxon>
        <taxon>Poritidae</taxon>
        <taxon>Porites</taxon>
    </lineage>
</organism>
<reference evidence="2 3" key="1">
    <citation type="submission" date="2022-05" db="EMBL/GenBank/DDBJ databases">
        <authorList>
            <consortium name="Genoscope - CEA"/>
            <person name="William W."/>
        </authorList>
    </citation>
    <scope>NUCLEOTIDE SEQUENCE [LARGE SCALE GENOMIC DNA]</scope>
</reference>
<feature type="region of interest" description="Disordered" evidence="1">
    <location>
        <begin position="40"/>
        <end position="84"/>
    </location>
</feature>
<comment type="caution">
    <text evidence="2">The sequence shown here is derived from an EMBL/GenBank/DDBJ whole genome shotgun (WGS) entry which is preliminary data.</text>
</comment>
<gene>
    <name evidence="2" type="ORF">PEVE_00019678</name>
</gene>
<evidence type="ECO:0000313" key="2">
    <source>
        <dbReference type="EMBL" id="CAH3189715.1"/>
    </source>
</evidence>
<dbReference type="Proteomes" id="UP001159427">
    <property type="component" value="Unassembled WGS sequence"/>
</dbReference>
<dbReference type="EMBL" id="CALNXI010002653">
    <property type="protein sequence ID" value="CAH3189715.1"/>
    <property type="molecule type" value="Genomic_DNA"/>
</dbReference>
<evidence type="ECO:0000256" key="1">
    <source>
        <dbReference type="SAM" id="MobiDB-lite"/>
    </source>
</evidence>